<reference evidence="9" key="1">
    <citation type="submission" date="2016-05" db="EMBL/GenBank/DDBJ databases">
        <title>Comparative genomics of biotechnologically important yeasts.</title>
        <authorList>
            <consortium name="DOE Joint Genome Institute"/>
            <person name="Riley R."/>
            <person name="Haridas S."/>
            <person name="Wolfe K.H."/>
            <person name="Lopes M.R."/>
            <person name="Hittinger C.T."/>
            <person name="Goker M."/>
            <person name="Salamov A."/>
            <person name="Wisecaver J."/>
            <person name="Long T.M."/>
            <person name="Aerts A.L."/>
            <person name="Barry K."/>
            <person name="Choi C."/>
            <person name="Clum A."/>
            <person name="Coughlan A.Y."/>
            <person name="Deshpande S."/>
            <person name="Douglass A.P."/>
            <person name="Hanson S.J."/>
            <person name="Klenk H.-P."/>
            <person name="Labutti K."/>
            <person name="Lapidus A."/>
            <person name="Lindquist E."/>
            <person name="Lipzen A."/>
            <person name="Meier-Kolthoff J.P."/>
            <person name="Ohm R.A."/>
            <person name="Otillar R.P."/>
            <person name="Pangilinan J."/>
            <person name="Peng Y."/>
            <person name="Rokas A."/>
            <person name="Rosa C.A."/>
            <person name="Scheuner C."/>
            <person name="Sibirny A.A."/>
            <person name="Slot J.C."/>
            <person name="Stielow J.B."/>
            <person name="Sun H."/>
            <person name="Kurtzman C.P."/>
            <person name="Blackwell M."/>
            <person name="Grigoriev I.V."/>
            <person name="Jeffries T.W."/>
        </authorList>
    </citation>
    <scope>NUCLEOTIDE SEQUENCE [LARGE SCALE GENOMIC DNA]</scope>
    <source>
        <strain evidence="9">NRRL Y-17324</strain>
    </source>
</reference>
<evidence type="ECO:0000313" key="8">
    <source>
        <dbReference type="EMBL" id="ODV77621.1"/>
    </source>
</evidence>
<dbReference type="Pfam" id="PF02301">
    <property type="entry name" value="HORMA"/>
    <property type="match status" value="2"/>
</dbReference>
<dbReference type="PANTHER" id="PTHR48225:SF7">
    <property type="entry name" value="MEIOSIS-SPECIFIC PROTEIN HOP1"/>
    <property type="match status" value="1"/>
</dbReference>
<dbReference type="EMBL" id="KV453915">
    <property type="protein sequence ID" value="ODV77621.1"/>
    <property type="molecule type" value="Genomic_DNA"/>
</dbReference>
<evidence type="ECO:0000313" key="9">
    <source>
        <dbReference type="Proteomes" id="UP000094285"/>
    </source>
</evidence>
<dbReference type="GO" id="GO:0051598">
    <property type="term" value="P:meiotic recombination checkpoint signaling"/>
    <property type="evidence" value="ECO:0007669"/>
    <property type="project" value="TreeGrafter"/>
</dbReference>
<keyword evidence="3" id="KW-0158">Chromosome</keyword>
<keyword evidence="9" id="KW-1185">Reference proteome</keyword>
<evidence type="ECO:0000256" key="3">
    <source>
        <dbReference type="ARBA" id="ARBA00022454"/>
    </source>
</evidence>
<protein>
    <recommendedName>
        <fullName evidence="7">HORMA domain-containing protein</fullName>
    </recommendedName>
</protein>
<dbReference type="GO" id="GO:0005634">
    <property type="term" value="C:nucleus"/>
    <property type="evidence" value="ECO:0007669"/>
    <property type="project" value="UniProtKB-SubCell"/>
</dbReference>
<accession>A0A1E4SDM7</accession>
<evidence type="ECO:0000256" key="2">
    <source>
        <dbReference type="ARBA" id="ARBA00004286"/>
    </source>
</evidence>
<name>A0A1E4SDM7_9ASCO</name>
<keyword evidence="4" id="KW-0539">Nucleus</keyword>
<dbReference type="OrthoDB" id="1928087at2759"/>
<dbReference type="InterPro" id="IPR036570">
    <property type="entry name" value="HORMA_dom_sf"/>
</dbReference>
<gene>
    <name evidence="8" type="ORF">CANTADRAFT_319182</name>
</gene>
<dbReference type="Proteomes" id="UP000094285">
    <property type="component" value="Unassembled WGS sequence"/>
</dbReference>
<evidence type="ECO:0000256" key="5">
    <source>
        <dbReference type="ARBA" id="ARBA00023254"/>
    </source>
</evidence>
<evidence type="ECO:0000256" key="1">
    <source>
        <dbReference type="ARBA" id="ARBA00004123"/>
    </source>
</evidence>
<dbReference type="GO" id="GO:0007130">
    <property type="term" value="P:synaptonemal complex assembly"/>
    <property type="evidence" value="ECO:0007669"/>
    <property type="project" value="TreeGrafter"/>
</dbReference>
<dbReference type="AlphaFoldDB" id="A0A1E4SDM7"/>
<feature type="compositionally biased region" description="Basic and acidic residues" evidence="6">
    <location>
        <begin position="441"/>
        <end position="464"/>
    </location>
</feature>
<dbReference type="PROSITE" id="PS50815">
    <property type="entry name" value="HORMA"/>
    <property type="match status" value="1"/>
</dbReference>
<dbReference type="GO" id="GO:0005694">
    <property type="term" value="C:chromosome"/>
    <property type="evidence" value="ECO:0007669"/>
    <property type="project" value="UniProtKB-SubCell"/>
</dbReference>
<evidence type="ECO:0000256" key="6">
    <source>
        <dbReference type="SAM" id="MobiDB-lite"/>
    </source>
</evidence>
<dbReference type="STRING" id="984487.A0A1E4SDM7"/>
<feature type="region of interest" description="Disordered" evidence="6">
    <location>
        <begin position="436"/>
        <end position="465"/>
    </location>
</feature>
<organism evidence="8 9">
    <name type="scientific">Suhomyces tanzawaensis NRRL Y-17324</name>
    <dbReference type="NCBI Taxonomy" id="984487"/>
    <lineage>
        <taxon>Eukaryota</taxon>
        <taxon>Fungi</taxon>
        <taxon>Dikarya</taxon>
        <taxon>Ascomycota</taxon>
        <taxon>Saccharomycotina</taxon>
        <taxon>Pichiomycetes</taxon>
        <taxon>Debaryomycetaceae</taxon>
        <taxon>Suhomyces</taxon>
    </lineage>
</organism>
<dbReference type="SUPFAM" id="SSF56019">
    <property type="entry name" value="The spindle assembly checkpoint protein mad2"/>
    <property type="match status" value="1"/>
</dbReference>
<sequence length="626" mass="71449">MYNISIPSSHHIGREEFIHAAVGSICYLRNMFQESAFTAVSIGDTRLKCMKLAKGNDLLADTLLHWIEQGVLSTLRLGYLKGFLLCIHPDERTILEAYVFSISKTSEPQTNERPLKELIQSLQKLKLQTNRIFLSIRILYNQACPKKYQPAHFEDNIVDDAPKISIDINSHNQFSPKSLGIDFRCPMFEGIRLDPLDVIERDDPETENLLNSVRLLPLVHSTLSCDSGCKLMQLGTSSHAQCYLCNRVVNIPCYGYLNNRIPETFSCYTCQFNSPILSDLQLLMRIRLLWAHILHNGEIPTMDQVYEMFQLNIGDDRHDENVRQVFNKLFQDGVFQTEIAPSSDSQPGYGMFMPKIRGLFDPIYNKELLPSQLYWLIFVPKAQKMNRRLEFNTAIQLVYFSEFSRIKSCLKRFEDSCRFHWLPRLKSIPRSICNTQSQSFEKTDTPSEPITEHNRGATDGDTLTHPKKMSKPLLIDFPDGPGEFSASLKSPQPMNTNVTKQWCSCEQCQLKQTKCDTIPTTNNCIKCGAKSLACTCTSQVVKRRAIGASMVVSKKKLDKYSGSLDAYDPSLSSRLIMFPIIQRKDQDPAVSDHSESIEDMSFESSLKFLSQPQLTEYDKLCWTESP</sequence>
<evidence type="ECO:0000259" key="7">
    <source>
        <dbReference type="PROSITE" id="PS50815"/>
    </source>
</evidence>
<keyword evidence="5" id="KW-0469">Meiosis</keyword>
<dbReference type="InterPro" id="IPR003511">
    <property type="entry name" value="HORMA_dom"/>
</dbReference>
<evidence type="ECO:0000256" key="4">
    <source>
        <dbReference type="ARBA" id="ARBA00023242"/>
    </source>
</evidence>
<dbReference type="InterPro" id="IPR051294">
    <property type="entry name" value="HORMA_MeioticProgression"/>
</dbReference>
<comment type="subcellular location">
    <subcellularLocation>
        <location evidence="2">Chromosome</location>
    </subcellularLocation>
    <subcellularLocation>
        <location evidence="1">Nucleus</location>
    </subcellularLocation>
</comment>
<dbReference type="RefSeq" id="XP_020062743.1">
    <property type="nucleotide sequence ID" value="XM_020208420.1"/>
</dbReference>
<proteinExistence type="predicted"/>
<feature type="domain" description="HORMA" evidence="7">
    <location>
        <begin position="8"/>
        <end position="236"/>
    </location>
</feature>
<dbReference type="Gene3D" id="3.30.900.10">
    <property type="entry name" value="HORMA domain"/>
    <property type="match status" value="2"/>
</dbReference>
<dbReference type="GeneID" id="30982557"/>
<dbReference type="PANTHER" id="PTHR48225">
    <property type="entry name" value="HORMA DOMAIN-CONTAINING PROTEIN 1"/>
    <property type="match status" value="1"/>
</dbReference>